<dbReference type="RefSeq" id="WP_062124551.1">
    <property type="nucleotide sequence ID" value="NZ_BAZW01000015.1"/>
</dbReference>
<keyword evidence="1" id="KW-0472">Membrane</keyword>
<dbReference type="PROSITE" id="PS51837">
    <property type="entry name" value="LITAF"/>
    <property type="match status" value="1"/>
</dbReference>
<keyword evidence="1" id="KW-0812">Transmembrane</keyword>
<gene>
    <name evidence="3" type="ORF">JCM15548_12151</name>
</gene>
<dbReference type="EMBL" id="BAZW01000015">
    <property type="protein sequence ID" value="GAO29916.1"/>
    <property type="molecule type" value="Genomic_DNA"/>
</dbReference>
<dbReference type="InterPro" id="IPR006629">
    <property type="entry name" value="LITAF"/>
</dbReference>
<evidence type="ECO:0000256" key="1">
    <source>
        <dbReference type="SAM" id="Phobius"/>
    </source>
</evidence>
<feature type="domain" description="LITAF" evidence="2">
    <location>
        <begin position="1"/>
        <end position="63"/>
    </location>
</feature>
<evidence type="ECO:0000313" key="4">
    <source>
        <dbReference type="Proteomes" id="UP000032900"/>
    </source>
</evidence>
<dbReference type="Proteomes" id="UP000032900">
    <property type="component" value="Unassembled WGS sequence"/>
</dbReference>
<dbReference type="Pfam" id="PF10601">
    <property type="entry name" value="zf-LITAF-like"/>
    <property type="match status" value="1"/>
</dbReference>
<keyword evidence="1" id="KW-1133">Transmembrane helix</keyword>
<comment type="caution">
    <text evidence="3">The sequence shown here is derived from an EMBL/GenBank/DDBJ whole genome shotgun (WGS) entry which is preliminary data.</text>
</comment>
<dbReference type="STRING" id="1236989.JCM15548_12151"/>
<accession>A0A0E9LXR9</accession>
<name>A0A0E9LXR9_9BACT</name>
<organism evidence="3 4">
    <name type="scientific">Geofilum rubicundum JCM 15548</name>
    <dbReference type="NCBI Taxonomy" id="1236989"/>
    <lineage>
        <taxon>Bacteria</taxon>
        <taxon>Pseudomonadati</taxon>
        <taxon>Bacteroidota</taxon>
        <taxon>Bacteroidia</taxon>
        <taxon>Marinilabiliales</taxon>
        <taxon>Marinilabiliaceae</taxon>
        <taxon>Geofilum</taxon>
    </lineage>
</organism>
<feature type="transmembrane region" description="Helical" evidence="1">
    <location>
        <begin position="23"/>
        <end position="44"/>
    </location>
</feature>
<evidence type="ECO:0000313" key="3">
    <source>
        <dbReference type="EMBL" id="GAO29916.1"/>
    </source>
</evidence>
<sequence length="63" mass="7419">MAFKCPYCEHEGMPFIEKKISSTGWVLFVVLFLFCLPLCWIPFVTDGTKEEIRRCVRCGSRIW</sequence>
<reference evidence="3 4" key="1">
    <citation type="journal article" date="2015" name="Microbes Environ.">
        <title>Distribution and evolution of nitrogen fixation genes in the phylum bacteroidetes.</title>
        <authorList>
            <person name="Inoue J."/>
            <person name="Oshima K."/>
            <person name="Suda W."/>
            <person name="Sakamoto M."/>
            <person name="Iino T."/>
            <person name="Noda S."/>
            <person name="Hongoh Y."/>
            <person name="Hattori M."/>
            <person name="Ohkuma M."/>
        </authorList>
    </citation>
    <scope>NUCLEOTIDE SEQUENCE [LARGE SCALE GENOMIC DNA]</scope>
    <source>
        <strain evidence="3">JCM 15548</strain>
    </source>
</reference>
<protein>
    <recommendedName>
        <fullName evidence="2">LITAF domain-containing protein</fullName>
    </recommendedName>
</protein>
<proteinExistence type="predicted"/>
<dbReference type="AlphaFoldDB" id="A0A0E9LXR9"/>
<keyword evidence="4" id="KW-1185">Reference proteome</keyword>
<evidence type="ECO:0000259" key="2">
    <source>
        <dbReference type="PROSITE" id="PS51837"/>
    </source>
</evidence>